<dbReference type="Proteomes" id="UP000634919">
    <property type="component" value="Unassembled WGS sequence"/>
</dbReference>
<accession>A0ABR8S869</accession>
<organism evidence="3 4">
    <name type="scientific">Comamonas avium</name>
    <dbReference type="NCBI Taxonomy" id="2762231"/>
    <lineage>
        <taxon>Bacteria</taxon>
        <taxon>Pseudomonadati</taxon>
        <taxon>Pseudomonadota</taxon>
        <taxon>Betaproteobacteria</taxon>
        <taxon>Burkholderiales</taxon>
        <taxon>Comamonadaceae</taxon>
        <taxon>Comamonas</taxon>
    </lineage>
</organism>
<reference evidence="3 4" key="1">
    <citation type="submission" date="2020-08" db="EMBL/GenBank/DDBJ databases">
        <title>A Genomic Blueprint of the Chicken Gut Microbiome.</title>
        <authorList>
            <person name="Gilroy R."/>
            <person name="Ravi A."/>
            <person name="Getino M."/>
            <person name="Pursley I."/>
            <person name="Horton D.L."/>
            <person name="Alikhan N.-F."/>
            <person name="Baker D."/>
            <person name="Gharbi K."/>
            <person name="Hall N."/>
            <person name="Watson M."/>
            <person name="Adriaenssens E.M."/>
            <person name="Foster-Nyarko E."/>
            <person name="Jarju S."/>
            <person name="Secka A."/>
            <person name="Antonio M."/>
            <person name="Oren A."/>
            <person name="Chaudhuri R."/>
            <person name="La Ragione R.M."/>
            <person name="Hildebrand F."/>
            <person name="Pallen M.J."/>
        </authorList>
    </citation>
    <scope>NUCLEOTIDE SEQUENCE [LARGE SCALE GENOMIC DNA]</scope>
    <source>
        <strain evidence="3 4">Sa2CVA6</strain>
    </source>
</reference>
<evidence type="ECO:0000256" key="1">
    <source>
        <dbReference type="SAM" id="Coils"/>
    </source>
</evidence>
<evidence type="ECO:0000256" key="2">
    <source>
        <dbReference type="SAM" id="SignalP"/>
    </source>
</evidence>
<keyword evidence="2" id="KW-0732">Signal</keyword>
<comment type="caution">
    <text evidence="3">The sequence shown here is derived from an EMBL/GenBank/DDBJ whole genome shotgun (WGS) entry which is preliminary data.</text>
</comment>
<feature type="coiled-coil region" evidence="1">
    <location>
        <begin position="123"/>
        <end position="185"/>
    </location>
</feature>
<feature type="chain" id="PRO_5047130844" evidence="2">
    <location>
        <begin position="29"/>
        <end position="220"/>
    </location>
</feature>
<gene>
    <name evidence="3" type="ORF">H9646_04190</name>
</gene>
<keyword evidence="4" id="KW-1185">Reference proteome</keyword>
<evidence type="ECO:0000313" key="4">
    <source>
        <dbReference type="Proteomes" id="UP000634919"/>
    </source>
</evidence>
<feature type="signal peptide" evidence="2">
    <location>
        <begin position="1"/>
        <end position="28"/>
    </location>
</feature>
<name>A0ABR8S869_9BURK</name>
<keyword evidence="1" id="KW-0175">Coiled coil</keyword>
<protein>
    <submittedName>
        <fullName evidence="3">DUF4124 domain-containing protein</fullName>
    </submittedName>
</protein>
<dbReference type="RefSeq" id="WP_191722082.1">
    <property type="nucleotide sequence ID" value="NZ_JACSQK010000002.1"/>
</dbReference>
<evidence type="ECO:0000313" key="3">
    <source>
        <dbReference type="EMBL" id="MBD7959673.1"/>
    </source>
</evidence>
<dbReference type="EMBL" id="JACSQK010000002">
    <property type="protein sequence ID" value="MBD7959673.1"/>
    <property type="molecule type" value="Genomic_DNA"/>
</dbReference>
<proteinExistence type="predicted"/>
<sequence>MRLASHIRSFVLCKIALAVLAISQPSYAAGIYTCVDASGLRITADRPIAQCADREQRVLGPTGIERSRVGPAMSEVEMSQRLEQRRNELQMQQRVQEQRRRDAVLLTRYPRRESHDVARRDALIQVQEQKVLAQARMQELVQEKRKLQQELEFYGNDHSKLPARLRIAVQDVEDAQQEQRALMDEQNGQVQRVHKRFDAELLRLQPLWQSQEPASSAASQ</sequence>